<dbReference type="GO" id="GO:0042269">
    <property type="term" value="P:regulation of natural killer cell mediated cytotoxicity"/>
    <property type="evidence" value="ECO:0007669"/>
    <property type="project" value="TreeGrafter"/>
</dbReference>
<feature type="domain" description="C-type lectin" evidence="5">
    <location>
        <begin position="173"/>
        <end position="247"/>
    </location>
</feature>
<dbReference type="PANTHER" id="PTHR46784:SF1">
    <property type="entry name" value="KILLER CELL LECTIN-LIKE RECEPTOR SUBFAMILY B MEMBER 1"/>
    <property type="match status" value="1"/>
</dbReference>
<dbReference type="Proteomes" id="UP000700334">
    <property type="component" value="Unassembled WGS sequence"/>
</dbReference>
<feature type="non-terminal residue" evidence="6">
    <location>
        <position position="1"/>
    </location>
</feature>
<evidence type="ECO:0000256" key="3">
    <source>
        <dbReference type="SAM" id="MobiDB-lite"/>
    </source>
</evidence>
<sequence>TRGLCGLGVRSGGRGRGGRKVTRWWSPPERREERAEAQAEGAAPGAAVPDGSQRLESPRGRLAPATPGAAQCPPCALCVLPSSSRGDPNPPGRGRDDSRVHVVLEQRPQRRRHVSCASVVAGHKAGICQGPPRHQLALKVGCAGLILLCLAVIGLSVLERPGLLRCPQDWTLVGEKCLVFISSSSKSWSHSVADCCARESSLLLLQDREELKLIQNSISDKGVNFWIGLNSTSSEKKWKWINGSFLNSDIRHHAVTHVVTGSSVQGIARVPSSVQKTCQRPVDGTAHSREDSVGPAASGTGLPGSGAHRTLTPLAPHRLCSWPRLRQNQVYPADEEHVGQWEDCP</sequence>
<dbReference type="OrthoDB" id="8950604at2759"/>
<keyword evidence="7" id="KW-1185">Reference proteome</keyword>
<dbReference type="EMBL" id="JAGFMF010012186">
    <property type="protein sequence ID" value="KAG8506088.1"/>
    <property type="molecule type" value="Genomic_DNA"/>
</dbReference>
<dbReference type="PANTHER" id="PTHR46784">
    <property type="entry name" value="KILLER CELL LECTIN-LIKE RECEPTOR SUBFAMILY B MEMBER 1"/>
    <property type="match status" value="1"/>
</dbReference>
<feature type="compositionally biased region" description="Basic and acidic residues" evidence="3">
    <location>
        <begin position="28"/>
        <end position="37"/>
    </location>
</feature>
<keyword evidence="4" id="KW-0812">Transmembrane</keyword>
<dbReference type="InterPro" id="IPR051527">
    <property type="entry name" value="KLR_subfamily_B"/>
</dbReference>
<evidence type="ECO:0000313" key="7">
    <source>
        <dbReference type="Proteomes" id="UP000700334"/>
    </source>
</evidence>
<keyword evidence="1 4" id="KW-1133">Transmembrane helix</keyword>
<dbReference type="GO" id="GO:0038023">
    <property type="term" value="F:signaling receptor activity"/>
    <property type="evidence" value="ECO:0007669"/>
    <property type="project" value="TreeGrafter"/>
</dbReference>
<dbReference type="GO" id="GO:0005886">
    <property type="term" value="C:plasma membrane"/>
    <property type="evidence" value="ECO:0007669"/>
    <property type="project" value="TreeGrafter"/>
</dbReference>
<feature type="compositionally biased region" description="Low complexity" evidence="3">
    <location>
        <begin position="38"/>
        <end position="47"/>
    </location>
</feature>
<dbReference type="Gene3D" id="3.10.100.10">
    <property type="entry name" value="Mannose-Binding Protein A, subunit A"/>
    <property type="match status" value="1"/>
</dbReference>
<dbReference type="Pfam" id="PF00059">
    <property type="entry name" value="Lectin_C"/>
    <property type="match status" value="1"/>
</dbReference>
<dbReference type="AlphaFoldDB" id="A0A8J5ZHP9"/>
<comment type="caution">
    <text evidence="6">The sequence shown here is derived from an EMBL/GenBank/DDBJ whole genome shotgun (WGS) entry which is preliminary data.</text>
</comment>
<keyword evidence="2" id="KW-1015">Disulfide bond</keyword>
<name>A0A8J5ZHP9_GALPY</name>
<keyword evidence="4" id="KW-0472">Membrane</keyword>
<evidence type="ECO:0000256" key="1">
    <source>
        <dbReference type="ARBA" id="ARBA00022989"/>
    </source>
</evidence>
<protein>
    <submittedName>
        <fullName evidence="6">Killer cell lectin-like receptor subfamily B member 1</fullName>
    </submittedName>
</protein>
<dbReference type="GO" id="GO:0009986">
    <property type="term" value="C:cell surface"/>
    <property type="evidence" value="ECO:0007669"/>
    <property type="project" value="TreeGrafter"/>
</dbReference>
<accession>A0A8J5ZHP9</accession>
<dbReference type="PROSITE" id="PS50041">
    <property type="entry name" value="C_TYPE_LECTIN_2"/>
    <property type="match status" value="1"/>
</dbReference>
<evidence type="ECO:0000259" key="5">
    <source>
        <dbReference type="PROSITE" id="PS50041"/>
    </source>
</evidence>
<dbReference type="InterPro" id="IPR016187">
    <property type="entry name" value="CTDL_fold"/>
</dbReference>
<evidence type="ECO:0000313" key="6">
    <source>
        <dbReference type="EMBL" id="KAG8506088.1"/>
    </source>
</evidence>
<feature type="region of interest" description="Disordered" evidence="3">
    <location>
        <begin position="1"/>
        <end position="70"/>
    </location>
</feature>
<feature type="region of interest" description="Disordered" evidence="3">
    <location>
        <begin position="280"/>
        <end position="310"/>
    </location>
</feature>
<dbReference type="SMART" id="SM00034">
    <property type="entry name" value="CLECT"/>
    <property type="match status" value="1"/>
</dbReference>
<organism evidence="6 7">
    <name type="scientific">Galemys pyrenaicus</name>
    <name type="common">Iberian desman</name>
    <name type="synonym">Pyrenean desman</name>
    <dbReference type="NCBI Taxonomy" id="202257"/>
    <lineage>
        <taxon>Eukaryota</taxon>
        <taxon>Metazoa</taxon>
        <taxon>Chordata</taxon>
        <taxon>Craniata</taxon>
        <taxon>Vertebrata</taxon>
        <taxon>Euteleostomi</taxon>
        <taxon>Mammalia</taxon>
        <taxon>Eutheria</taxon>
        <taxon>Laurasiatheria</taxon>
        <taxon>Eulipotyphla</taxon>
        <taxon>Talpidae</taxon>
        <taxon>Galemys</taxon>
    </lineage>
</organism>
<feature type="transmembrane region" description="Helical" evidence="4">
    <location>
        <begin position="136"/>
        <end position="158"/>
    </location>
</feature>
<proteinExistence type="predicted"/>
<dbReference type="SUPFAM" id="SSF56436">
    <property type="entry name" value="C-type lectin-like"/>
    <property type="match status" value="1"/>
</dbReference>
<gene>
    <name evidence="6" type="ORF">J0S82_017559</name>
</gene>
<evidence type="ECO:0000256" key="2">
    <source>
        <dbReference type="ARBA" id="ARBA00023157"/>
    </source>
</evidence>
<dbReference type="InterPro" id="IPR001304">
    <property type="entry name" value="C-type_lectin-like"/>
</dbReference>
<reference evidence="6" key="1">
    <citation type="journal article" date="2021" name="Evol. Appl.">
        <title>The genome of the Pyrenean desman and the effects of bottlenecks and inbreeding on the genomic landscape of an endangered species.</title>
        <authorList>
            <person name="Escoda L."/>
            <person name="Castresana J."/>
        </authorList>
    </citation>
    <scope>NUCLEOTIDE SEQUENCE</scope>
    <source>
        <strain evidence="6">IBE-C5619</strain>
    </source>
</reference>
<dbReference type="InterPro" id="IPR016186">
    <property type="entry name" value="C-type_lectin-like/link_sf"/>
</dbReference>
<feature type="compositionally biased region" description="Gly residues" evidence="3">
    <location>
        <begin position="1"/>
        <end position="15"/>
    </location>
</feature>
<keyword evidence="6" id="KW-0675">Receptor</keyword>
<evidence type="ECO:0000256" key="4">
    <source>
        <dbReference type="SAM" id="Phobius"/>
    </source>
</evidence>